<keyword evidence="6" id="KW-1185">Reference proteome</keyword>
<dbReference type="OrthoDB" id="9805159at2"/>
<dbReference type="SUPFAM" id="SSF81296">
    <property type="entry name" value="E set domains"/>
    <property type="match status" value="1"/>
</dbReference>
<dbReference type="Proteomes" id="UP000198806">
    <property type="component" value="Unassembled WGS sequence"/>
</dbReference>
<dbReference type="EMBL" id="FOWD01000052">
    <property type="protein sequence ID" value="SFO63680.1"/>
    <property type="molecule type" value="Genomic_DNA"/>
</dbReference>
<comment type="similarity">
    <text evidence="1">Belongs to the glycosyl hydrolase 13 family.</text>
</comment>
<reference evidence="5 6" key="1">
    <citation type="submission" date="2016-10" db="EMBL/GenBank/DDBJ databases">
        <authorList>
            <person name="de Groot N.N."/>
        </authorList>
    </citation>
    <scope>NUCLEOTIDE SEQUENCE [LARGE SCALE GENOMIC DNA]</scope>
    <source>
        <strain evidence="5 6">DSM 1283</strain>
    </source>
</reference>
<dbReference type="GO" id="GO:0005975">
    <property type="term" value="P:carbohydrate metabolic process"/>
    <property type="evidence" value="ECO:0007669"/>
    <property type="project" value="InterPro"/>
</dbReference>
<dbReference type="SUPFAM" id="SSF51011">
    <property type="entry name" value="Glycosyl hydrolase domain"/>
    <property type="match status" value="1"/>
</dbReference>
<organism evidence="5 6">
    <name type="scientific">Anaerocolumna aminovalerica</name>
    <dbReference type="NCBI Taxonomy" id="1527"/>
    <lineage>
        <taxon>Bacteria</taxon>
        <taxon>Bacillati</taxon>
        <taxon>Bacillota</taxon>
        <taxon>Clostridia</taxon>
        <taxon>Lachnospirales</taxon>
        <taxon>Lachnospiraceae</taxon>
        <taxon>Anaerocolumna</taxon>
    </lineage>
</organism>
<dbReference type="SUPFAM" id="SSF51445">
    <property type="entry name" value="(Trans)glycosidases"/>
    <property type="match status" value="1"/>
</dbReference>
<dbReference type="Gene3D" id="3.20.20.80">
    <property type="entry name" value="Glycosidases"/>
    <property type="match status" value="1"/>
</dbReference>
<dbReference type="InterPro" id="IPR013783">
    <property type="entry name" value="Ig-like_fold"/>
</dbReference>
<keyword evidence="3" id="KW-0326">Glycosidase</keyword>
<dbReference type="Gene3D" id="2.60.40.10">
    <property type="entry name" value="Immunoglobulins"/>
    <property type="match status" value="1"/>
</dbReference>
<dbReference type="Gene3D" id="2.60.40.1180">
    <property type="entry name" value="Golgi alpha-mannosidase II"/>
    <property type="match status" value="1"/>
</dbReference>
<evidence type="ECO:0000313" key="5">
    <source>
        <dbReference type="EMBL" id="SFO63680.1"/>
    </source>
</evidence>
<dbReference type="Pfam" id="PF00128">
    <property type="entry name" value="Alpha-amylase"/>
    <property type="match status" value="2"/>
</dbReference>
<dbReference type="PANTHER" id="PTHR10357">
    <property type="entry name" value="ALPHA-AMYLASE FAMILY MEMBER"/>
    <property type="match status" value="1"/>
</dbReference>
<dbReference type="CDD" id="cd02857">
    <property type="entry name" value="E_set_CDase_PDE_N"/>
    <property type="match status" value="1"/>
</dbReference>
<dbReference type="InterPro" id="IPR013780">
    <property type="entry name" value="Glyco_hydro_b"/>
</dbReference>
<name>A0A1I5ITH6_9FIRM</name>
<evidence type="ECO:0000256" key="1">
    <source>
        <dbReference type="ARBA" id="ARBA00008061"/>
    </source>
</evidence>
<evidence type="ECO:0000256" key="2">
    <source>
        <dbReference type="ARBA" id="ARBA00022801"/>
    </source>
</evidence>
<dbReference type="PANTHER" id="PTHR10357:SF210">
    <property type="entry name" value="MALTODEXTRIN GLUCOSIDASE"/>
    <property type="match status" value="1"/>
</dbReference>
<gene>
    <name evidence="5" type="ORF">SAMN04489757_15214</name>
</gene>
<dbReference type="CDD" id="cd11338">
    <property type="entry name" value="AmyAc_CMD"/>
    <property type="match status" value="1"/>
</dbReference>
<protein>
    <submittedName>
        <fullName evidence="5">Alpha-glucosidase</fullName>
    </submittedName>
</protein>
<keyword evidence="2" id="KW-0378">Hydrolase</keyword>
<evidence type="ECO:0000256" key="3">
    <source>
        <dbReference type="ARBA" id="ARBA00023295"/>
    </source>
</evidence>
<dbReference type="InterPro" id="IPR017853">
    <property type="entry name" value="GH"/>
</dbReference>
<dbReference type="GO" id="GO:0004553">
    <property type="term" value="F:hydrolase activity, hydrolyzing O-glycosyl compounds"/>
    <property type="evidence" value="ECO:0007669"/>
    <property type="project" value="InterPro"/>
</dbReference>
<dbReference type="InterPro" id="IPR006047">
    <property type="entry name" value="GH13_cat_dom"/>
</dbReference>
<dbReference type="InterPro" id="IPR004185">
    <property type="entry name" value="Glyco_hydro_13_lg-like_dom"/>
</dbReference>
<dbReference type="SMART" id="SM00642">
    <property type="entry name" value="Aamy"/>
    <property type="match status" value="1"/>
</dbReference>
<dbReference type="RefSeq" id="WP_091688867.1">
    <property type="nucleotide sequence ID" value="NZ_BAABFM010000031.1"/>
</dbReference>
<dbReference type="Pfam" id="PF02903">
    <property type="entry name" value="Alpha-amylase_N"/>
    <property type="match status" value="1"/>
</dbReference>
<feature type="domain" description="Glycosyl hydrolase family 13 catalytic" evidence="4">
    <location>
        <begin position="132"/>
        <end position="584"/>
    </location>
</feature>
<evidence type="ECO:0000313" key="6">
    <source>
        <dbReference type="Proteomes" id="UP000198806"/>
    </source>
</evidence>
<dbReference type="InterPro" id="IPR014756">
    <property type="entry name" value="Ig_E-set"/>
</dbReference>
<evidence type="ECO:0000259" key="4">
    <source>
        <dbReference type="SMART" id="SM00642"/>
    </source>
</evidence>
<sequence>MKGIFLEFMINLDALFSDGTNDYRIPCEPLVNDRVLIRFRAGKDNVDEVFLVAGNEKRGMRKAFCDTLFDYYEGELQLSDERVEYFFEIVGEDEVWFYNREGVVKAVQDNFHFVITPGFITPDWAKGAVFYQIYVDRFFNGDVSNDVLDQEYFYIGEGVKRVTEWSKYPDSFGVREFYGGDLAGIREKLDYLENLGIEVIYMNPIFVSPSNHKYDAQDYDYVDPHFGVICEDGGEVLSQDAYSNRQASKYIKRVTDIRNLEASNELFVKLVEEIHKRGMRVILDGVFNHCGSFHKWLDREGIYEEAGTYANGAFQDKNSPYRSFFKFNEDTWPYNNSYDGWWGHDTLPKLNYEESPKLYQYVMDTAKKWVSPPYNCDGWRLDVAADLGHSPEFNHRFWRDFRRSVKEGNPEALIIAEHYGDPSSWLKGDQWDTVMNYDAFMEPVTWFLTGMEKHSDEYREYLLNNHEAFYQSMKFHMSKYQTSSLLAAMNELSNHDHSRFLTRTNRTVGRTGSAGPKSAEENINKGVFRNAVVIQMTWPGAPTVYYGDEAGVCGWTDPDNRRTYPWGTEDKGLIDFHRDMIRIHKSYEALRTGSIGFLKGNQGFISYGRFNQKDKFIIGVNNNNTEITVSINAWETGITDEDSLATLMVTSEDGHNPEAVIYHTQSGILKLNLRPYSSVVLKNIVRK</sequence>
<dbReference type="STRING" id="1527.SAMN04489757_15214"/>
<accession>A0A1I5ITH6</accession>
<proteinExistence type="inferred from homology"/>
<dbReference type="AlphaFoldDB" id="A0A1I5ITH6"/>